<comment type="similarity">
    <text evidence="1 6">Belongs to the universal ribosomal protein uS4 family.</text>
</comment>
<dbReference type="PANTHER" id="PTHR11831">
    <property type="entry name" value="30S 40S RIBOSOMAL PROTEIN"/>
    <property type="match status" value="1"/>
</dbReference>
<dbReference type="NCBIfam" id="TIGR01017">
    <property type="entry name" value="rpsD_bact"/>
    <property type="match status" value="1"/>
</dbReference>
<dbReference type="InterPro" id="IPR036986">
    <property type="entry name" value="S4_RNA-bd_sf"/>
</dbReference>
<dbReference type="HAMAP" id="MF_01306_B">
    <property type="entry name" value="Ribosomal_uS4_B"/>
    <property type="match status" value="1"/>
</dbReference>
<evidence type="ECO:0000256" key="3">
    <source>
        <dbReference type="ARBA" id="ARBA00022884"/>
    </source>
</evidence>
<dbReference type="Gene3D" id="1.10.1050.10">
    <property type="entry name" value="Ribosomal Protein S4 Delta 41, Chain A, domain 1"/>
    <property type="match status" value="1"/>
</dbReference>
<name>A0A514CPJ4_9STRA</name>
<dbReference type="Pfam" id="PF01479">
    <property type="entry name" value="S4"/>
    <property type="match status" value="1"/>
</dbReference>
<evidence type="ECO:0000256" key="2">
    <source>
        <dbReference type="ARBA" id="ARBA00022730"/>
    </source>
</evidence>
<keyword evidence="5 6" id="KW-0687">Ribonucleoprotein</keyword>
<dbReference type="PROSITE" id="PS50889">
    <property type="entry name" value="S4"/>
    <property type="match status" value="1"/>
</dbReference>
<feature type="region of interest" description="Disordered" evidence="7">
    <location>
        <begin position="22"/>
        <end position="45"/>
    </location>
</feature>
<evidence type="ECO:0000256" key="5">
    <source>
        <dbReference type="ARBA" id="ARBA00023274"/>
    </source>
</evidence>
<comment type="subcellular location">
    <subcellularLocation>
        <location evidence="6">Plastid</location>
        <location evidence="6">Chloroplast</location>
    </subcellularLocation>
</comment>
<keyword evidence="10" id="KW-0934">Plastid</keyword>
<keyword evidence="4 6" id="KW-0689">Ribosomal protein</keyword>
<gene>
    <name evidence="6 10" type="primary">rps4</name>
</gene>
<dbReference type="GO" id="GO:0015935">
    <property type="term" value="C:small ribosomal subunit"/>
    <property type="evidence" value="ECO:0007669"/>
    <property type="project" value="InterPro"/>
</dbReference>
<evidence type="ECO:0000259" key="9">
    <source>
        <dbReference type="SMART" id="SM01390"/>
    </source>
</evidence>
<keyword evidence="3 6" id="KW-0694">RNA-binding</keyword>
<dbReference type="GeneID" id="40868916"/>
<dbReference type="FunFam" id="3.10.290.10:FF:000001">
    <property type="entry name" value="30S ribosomal protein S4"/>
    <property type="match status" value="1"/>
</dbReference>
<protein>
    <recommendedName>
        <fullName evidence="6">Small ribosomal subunit protein uS4c</fullName>
    </recommendedName>
</protein>
<reference evidence="10" key="1">
    <citation type="submission" date="2019-02" db="EMBL/GenBank/DDBJ databases">
        <title>Dictyochophyceae plastid genomes reveal unusual variability of their organisation.</title>
        <authorList>
            <person name="Han K.Y."/>
            <person name="Maciszewski K."/>
            <person name="Graf L."/>
            <person name="Andersen R.A."/>
            <person name="Karnkowska A."/>
            <person name="Yoon H.S."/>
        </authorList>
    </citation>
    <scope>NUCLEOTIDE SEQUENCE</scope>
</reference>
<evidence type="ECO:0000256" key="6">
    <source>
        <dbReference type="HAMAP-Rule" id="MF_01306"/>
    </source>
</evidence>
<keyword evidence="10" id="KW-0150">Chloroplast</keyword>
<accession>A0A514CPJ4</accession>
<feature type="domain" description="RNA-binding S4" evidence="8">
    <location>
        <begin position="94"/>
        <end position="158"/>
    </location>
</feature>
<organism evidence="10">
    <name type="scientific">Octactis speculum</name>
    <dbReference type="NCBI Taxonomy" id="3111310"/>
    <lineage>
        <taxon>Eukaryota</taxon>
        <taxon>Sar</taxon>
        <taxon>Stramenopiles</taxon>
        <taxon>Ochrophyta</taxon>
        <taxon>Dictyochophyceae</taxon>
        <taxon>Dictyochales</taxon>
        <taxon>Dictyochaceae</taxon>
        <taxon>Octactis</taxon>
    </lineage>
</organism>
<dbReference type="FunFam" id="1.10.1050.10:FF:000002">
    <property type="entry name" value="30S ribosomal protein S4, chloroplastic"/>
    <property type="match status" value="1"/>
</dbReference>
<comment type="subunit">
    <text evidence="6">Part of the 30S ribosomal subunit. Contacts protein S5. The interaction surface between S4 and S5 is involved in control of translational fidelity.</text>
</comment>
<dbReference type="AlphaFoldDB" id="A0A514CPJ4"/>
<dbReference type="SMART" id="SM00363">
    <property type="entry name" value="S4"/>
    <property type="match status" value="1"/>
</dbReference>
<evidence type="ECO:0000256" key="4">
    <source>
        <dbReference type="ARBA" id="ARBA00022980"/>
    </source>
</evidence>
<dbReference type="Gene3D" id="3.10.290.10">
    <property type="entry name" value="RNA-binding S4 domain"/>
    <property type="match status" value="1"/>
</dbReference>
<dbReference type="NCBIfam" id="NF003717">
    <property type="entry name" value="PRK05327.1"/>
    <property type="match status" value="1"/>
</dbReference>
<keyword evidence="2 6" id="KW-0699">rRNA-binding</keyword>
<dbReference type="SUPFAM" id="SSF55174">
    <property type="entry name" value="Alpha-L RNA-binding motif"/>
    <property type="match status" value="1"/>
</dbReference>
<dbReference type="InterPro" id="IPR001912">
    <property type="entry name" value="Ribosomal_uS4_N"/>
</dbReference>
<dbReference type="EMBL" id="MK561359">
    <property type="protein sequence ID" value="QDH81723.1"/>
    <property type="molecule type" value="Genomic_DNA"/>
</dbReference>
<evidence type="ECO:0000256" key="7">
    <source>
        <dbReference type="SAM" id="MobiDB-lite"/>
    </source>
</evidence>
<geneLocation type="chloroplast" evidence="10"/>
<sequence>MSRYRNAKLRVIRRLGELPGLTSKVPKKSYPPGVHGPSKDEKKSSISEYAIRLQEKQKLRFNYGISEKQLLNYVKKAKRLPGATGTIILQLLEMRLDSIIFQLGFANTIAAARQIVSHGHIKVNGKKLNIPSFQCKPNDVISIVDKKQSKNLISKNIETTNSHSRLKSHLDYNDQMKQGKVINMVDTKEIDLNINELLIVEFYSKK</sequence>
<evidence type="ECO:0000313" key="10">
    <source>
        <dbReference type="EMBL" id="QDH81723.1"/>
    </source>
</evidence>
<dbReference type="Pfam" id="PF00163">
    <property type="entry name" value="Ribosomal_S4"/>
    <property type="match status" value="1"/>
</dbReference>
<dbReference type="InterPro" id="IPR002942">
    <property type="entry name" value="S4_RNA-bd"/>
</dbReference>
<dbReference type="CDD" id="cd00165">
    <property type="entry name" value="S4"/>
    <property type="match status" value="1"/>
</dbReference>
<dbReference type="GO" id="GO:0009507">
    <property type="term" value="C:chloroplast"/>
    <property type="evidence" value="ECO:0007669"/>
    <property type="project" value="UniProtKB-SubCell"/>
</dbReference>
<dbReference type="SMART" id="SM01390">
    <property type="entry name" value="Ribosomal_S4"/>
    <property type="match status" value="1"/>
</dbReference>
<feature type="domain" description="Small ribosomal subunit protein uS4 N-terminal" evidence="9">
    <location>
        <begin position="3"/>
        <end position="93"/>
    </location>
</feature>
<evidence type="ECO:0000259" key="8">
    <source>
        <dbReference type="SMART" id="SM00363"/>
    </source>
</evidence>
<dbReference type="PANTHER" id="PTHR11831:SF4">
    <property type="entry name" value="SMALL RIBOSOMAL SUBUNIT PROTEIN US4M"/>
    <property type="match status" value="1"/>
</dbReference>
<comment type="function">
    <text evidence="6">One of the primary rRNA binding proteins, it binds directly to 16S rRNA where it nucleates assembly of the body of the 30S subunit.</text>
</comment>
<dbReference type="GO" id="GO:0003735">
    <property type="term" value="F:structural constituent of ribosome"/>
    <property type="evidence" value="ECO:0007669"/>
    <property type="project" value="InterPro"/>
</dbReference>
<dbReference type="RefSeq" id="YP_009677062.1">
    <property type="nucleotide sequence ID" value="NC_043929.1"/>
</dbReference>
<dbReference type="InterPro" id="IPR022801">
    <property type="entry name" value="Ribosomal_uS4"/>
</dbReference>
<comment type="function">
    <text evidence="6">With S5 and S12 plays an important role in translational accuracy.</text>
</comment>
<dbReference type="GO" id="GO:0042274">
    <property type="term" value="P:ribosomal small subunit biogenesis"/>
    <property type="evidence" value="ECO:0007669"/>
    <property type="project" value="TreeGrafter"/>
</dbReference>
<dbReference type="GO" id="GO:0019843">
    <property type="term" value="F:rRNA binding"/>
    <property type="evidence" value="ECO:0007669"/>
    <property type="project" value="UniProtKB-UniRule"/>
</dbReference>
<evidence type="ECO:0000256" key="1">
    <source>
        <dbReference type="ARBA" id="ARBA00007465"/>
    </source>
</evidence>
<proteinExistence type="inferred from homology"/>
<dbReference type="InterPro" id="IPR005709">
    <property type="entry name" value="Ribosomal_uS4_bac-type"/>
</dbReference>
<dbReference type="GO" id="GO:0006412">
    <property type="term" value="P:translation"/>
    <property type="evidence" value="ECO:0007669"/>
    <property type="project" value="UniProtKB-UniRule"/>
</dbReference>